<dbReference type="GO" id="GO:0004034">
    <property type="term" value="F:aldose 1-epimerase activity"/>
    <property type="evidence" value="ECO:0007669"/>
    <property type="project" value="UniProtKB-EC"/>
</dbReference>
<dbReference type="GO" id="GO:0006006">
    <property type="term" value="P:glucose metabolic process"/>
    <property type="evidence" value="ECO:0007669"/>
    <property type="project" value="TreeGrafter"/>
</dbReference>
<evidence type="ECO:0000256" key="2">
    <source>
        <dbReference type="ARBA" id="ARBA00004947"/>
    </source>
</evidence>
<evidence type="ECO:0000256" key="3">
    <source>
        <dbReference type="ARBA" id="ARBA00005028"/>
    </source>
</evidence>
<dbReference type="PANTHER" id="PTHR10091:SF0">
    <property type="entry name" value="GALACTOSE MUTAROTASE"/>
    <property type="match status" value="1"/>
</dbReference>
<dbReference type="Proteomes" id="UP000504606">
    <property type="component" value="Unplaced"/>
</dbReference>
<dbReference type="GeneID" id="113208658"/>
<keyword evidence="5 8" id="KW-0413">Isomerase</keyword>
<organism evidence="12 13">
    <name type="scientific">Frankliniella occidentalis</name>
    <name type="common">Western flower thrips</name>
    <name type="synonym">Euthrips occidentalis</name>
    <dbReference type="NCBI Taxonomy" id="133901"/>
    <lineage>
        <taxon>Eukaryota</taxon>
        <taxon>Metazoa</taxon>
        <taxon>Ecdysozoa</taxon>
        <taxon>Arthropoda</taxon>
        <taxon>Hexapoda</taxon>
        <taxon>Insecta</taxon>
        <taxon>Pterygota</taxon>
        <taxon>Neoptera</taxon>
        <taxon>Paraneoptera</taxon>
        <taxon>Thysanoptera</taxon>
        <taxon>Terebrantia</taxon>
        <taxon>Thripoidea</taxon>
        <taxon>Thripidae</taxon>
        <taxon>Frankliniella</taxon>
    </lineage>
</organism>
<dbReference type="GO" id="GO:0030246">
    <property type="term" value="F:carbohydrate binding"/>
    <property type="evidence" value="ECO:0007669"/>
    <property type="project" value="InterPro"/>
</dbReference>
<dbReference type="InterPro" id="IPR011013">
    <property type="entry name" value="Gal_mutarotase_sf_dom"/>
</dbReference>
<comment type="catalytic activity">
    <reaction evidence="8">
        <text>alpha-D-glucose = beta-D-glucose</text>
        <dbReference type="Rhea" id="RHEA:10264"/>
        <dbReference type="ChEBI" id="CHEBI:15903"/>
        <dbReference type="ChEBI" id="CHEBI:17925"/>
        <dbReference type="EC" id="5.1.3.3"/>
    </reaction>
</comment>
<dbReference type="UniPathway" id="UPA00242"/>
<reference evidence="13" key="1">
    <citation type="submission" date="2025-08" db="UniProtKB">
        <authorList>
            <consortium name="RefSeq"/>
        </authorList>
    </citation>
    <scope>IDENTIFICATION</scope>
    <source>
        <tissue evidence="13">Whole organism</tissue>
    </source>
</reference>
<sequence length="402" mass="43888">MSSIHPDLPNLFEFDSPIAPAALSGPGVGVHVTEDVFGRMGSVPIQRFTLGNAKVTVQVISLGAIITAIRMPDKDGKEEDVVLGYDSPDDMSLGYLSADNPYFGATVGRVANRIANASFTLDGKEYKLHANAGQNTLHGGLRGWDKAVWNASRHVDGVTFSLLSPDGDEGFPGAVLAQVTYRLTVDSRLMISMQAIATKPTPVNIVNHAYFNLAGHGAGPQEVYKTRLAVNGDRYTVLDQFQIPTGAFAHVEGTPLDFRTPRLLGDVLPKFDVDHNFVITRGLERPAEMVYVAGAVHEPSGRTLELYTDQPGIQVYTSNGLPDASQGPMIGKAGAKYIKHGAFCLETQNFPDAIHNDRRPSHELLFYPTQERRFPNSVLRPGSLYKHNMVFKFGVRMQPKTQ</sequence>
<dbReference type="RefSeq" id="XP_026281539.1">
    <property type="nucleotide sequence ID" value="XM_026425754.2"/>
</dbReference>
<dbReference type="EC" id="5.1.3.3" evidence="8"/>
<comment type="similarity">
    <text evidence="4 8">Belongs to the aldose epimerase family.</text>
</comment>
<comment type="catalytic activity">
    <reaction evidence="1">
        <text>alpha-D-galactose = beta-D-galactose</text>
        <dbReference type="Rhea" id="RHEA:28675"/>
        <dbReference type="ChEBI" id="CHEBI:27667"/>
        <dbReference type="ChEBI" id="CHEBI:28061"/>
        <dbReference type="EC" id="5.1.3.3"/>
    </reaction>
    <physiologicalReaction direction="right-to-left" evidence="1">
        <dbReference type="Rhea" id="RHEA:28677"/>
    </physiologicalReaction>
</comment>
<evidence type="ECO:0000256" key="5">
    <source>
        <dbReference type="ARBA" id="ARBA00023235"/>
    </source>
</evidence>
<evidence type="ECO:0000256" key="10">
    <source>
        <dbReference type="PIRSR" id="PIRSR005096-2"/>
    </source>
</evidence>
<feature type="binding site" evidence="10">
    <location>
        <position position="274"/>
    </location>
    <ligand>
        <name>beta-D-galactose</name>
        <dbReference type="ChEBI" id="CHEBI:27667"/>
    </ligand>
</feature>
<name>A0A6J1SJU3_FRAOC</name>
<dbReference type="InterPro" id="IPR015443">
    <property type="entry name" value="Aldose_1-epimerase"/>
</dbReference>
<keyword evidence="6 8" id="KW-0119">Carbohydrate metabolism</keyword>
<dbReference type="Gene3D" id="2.70.98.10">
    <property type="match status" value="1"/>
</dbReference>
<keyword evidence="12" id="KW-1185">Reference proteome</keyword>
<feature type="active site" description="Proton donor" evidence="9">
    <location>
        <position position="208"/>
    </location>
</feature>
<evidence type="ECO:0000256" key="1">
    <source>
        <dbReference type="ARBA" id="ARBA00001712"/>
    </source>
</evidence>
<gene>
    <name evidence="13" type="primary">LOC113208658</name>
</gene>
<evidence type="ECO:0000256" key="9">
    <source>
        <dbReference type="PIRSR" id="PIRSR005096-1"/>
    </source>
</evidence>
<feature type="active site" description="Proton acceptor" evidence="9">
    <location>
        <position position="346"/>
    </location>
</feature>
<dbReference type="InterPro" id="IPR008183">
    <property type="entry name" value="Aldose_1/G6P_1-epimerase"/>
</dbReference>
<evidence type="ECO:0000313" key="13">
    <source>
        <dbReference type="RefSeq" id="XP_026281539.1"/>
    </source>
</evidence>
<feature type="binding site" evidence="11">
    <location>
        <begin position="208"/>
        <end position="210"/>
    </location>
    <ligand>
        <name>beta-D-galactose</name>
        <dbReference type="ChEBI" id="CHEBI:27667"/>
    </ligand>
</feature>
<dbReference type="InterPro" id="IPR014718">
    <property type="entry name" value="GH-type_carb-bd"/>
</dbReference>
<dbReference type="CDD" id="cd09019">
    <property type="entry name" value="galactose_mutarotase_like"/>
    <property type="match status" value="1"/>
</dbReference>
<dbReference type="GO" id="GO:0033499">
    <property type="term" value="P:galactose catabolic process via UDP-galactose, Leloir pathway"/>
    <property type="evidence" value="ECO:0007669"/>
    <property type="project" value="TreeGrafter"/>
</dbReference>
<dbReference type="SUPFAM" id="SSF74650">
    <property type="entry name" value="Galactose mutarotase-like"/>
    <property type="match status" value="1"/>
</dbReference>
<dbReference type="PANTHER" id="PTHR10091">
    <property type="entry name" value="ALDOSE-1-EPIMERASE"/>
    <property type="match status" value="1"/>
</dbReference>
<evidence type="ECO:0000256" key="6">
    <source>
        <dbReference type="ARBA" id="ARBA00023277"/>
    </source>
</evidence>
<evidence type="ECO:0000256" key="7">
    <source>
        <dbReference type="ARBA" id="ARBA00045743"/>
    </source>
</evidence>
<protein>
    <recommendedName>
        <fullName evidence="8">Aldose 1-epimerase</fullName>
        <ecNumber evidence="8">5.1.3.3</ecNumber>
    </recommendedName>
</protein>
<dbReference type="PIRSF" id="PIRSF005096">
    <property type="entry name" value="GALM"/>
    <property type="match status" value="1"/>
</dbReference>
<evidence type="ECO:0000313" key="12">
    <source>
        <dbReference type="Proteomes" id="UP000504606"/>
    </source>
</evidence>
<dbReference type="UniPathway" id="UPA00214"/>
<feature type="binding site" evidence="11">
    <location>
        <begin position="112"/>
        <end position="113"/>
    </location>
    <ligand>
        <name>beta-D-galactose</name>
        <dbReference type="ChEBI" id="CHEBI:27667"/>
    </ligand>
</feature>
<dbReference type="Pfam" id="PF01263">
    <property type="entry name" value="Aldose_epim"/>
    <property type="match status" value="1"/>
</dbReference>
<dbReference type="InterPro" id="IPR047215">
    <property type="entry name" value="Galactose_mutarotase-like"/>
</dbReference>
<comment type="function">
    <text evidence="7">Mutarotase that catalyzes the interconversion of beta-D-galactose and alpha-D-galactose during galactose metabolism. Beta-D-galactose is metabolized in the liver into glucose 1-phosphate, the primary metabolic fuel, by the action of four enzymes that constitute the Leloir pathway: GALM, GALK1 (galactokinase), GALT (galactose-1-phosphate uridylyltransferase) and GALE (UDP-galactose-4'-epimerase). Involved in the maintenance of the equilibrium between the beta- and alpha-anomers of galactose, therefore ensuring a sufficient supply of the alpha-anomer for GALK1. Also active on D-glucose although shows a preference for galactose over glucose.</text>
</comment>
<proteinExistence type="inferred from homology"/>
<accession>A0A6J1SJU3</accession>
<comment type="pathway">
    <text evidence="2">Carbohydrate metabolism; galactose metabolism.</text>
</comment>
<dbReference type="OrthoDB" id="274691at2759"/>
<evidence type="ECO:0000256" key="11">
    <source>
        <dbReference type="PIRSR" id="PIRSR005096-3"/>
    </source>
</evidence>
<evidence type="ECO:0000256" key="4">
    <source>
        <dbReference type="ARBA" id="ARBA00006206"/>
    </source>
</evidence>
<dbReference type="KEGG" id="foc:113208658"/>
<comment type="pathway">
    <text evidence="3 8">Carbohydrate metabolism; hexose metabolism.</text>
</comment>
<dbReference type="AlphaFoldDB" id="A0A6J1SJU3"/>
<evidence type="ECO:0000256" key="8">
    <source>
        <dbReference type="PIRNR" id="PIRNR005096"/>
    </source>
</evidence>